<evidence type="ECO:0000313" key="1">
    <source>
        <dbReference type="EMBL" id="AAP42304.1"/>
    </source>
</evidence>
<dbReference type="KEGG" id="vg:1489930"/>
<keyword evidence="2" id="KW-1185">Reference proteome</keyword>
<dbReference type="Proteomes" id="UP000001773">
    <property type="component" value="Segment"/>
</dbReference>
<reference evidence="1 2" key="1">
    <citation type="journal article" date="2003" name="J. Bacteriol.">
        <title>Genomic sequence of C1, the first streptococcal phage.</title>
        <authorList>
            <person name="Nelson D."/>
            <person name="Schuch R."/>
            <person name="Zhu S."/>
            <person name="Tscherne D.M."/>
            <person name="Fischetti V.A."/>
        </authorList>
    </citation>
    <scope>NUCLEOTIDE SEQUENCE</scope>
</reference>
<reference evidence="1 2" key="2">
    <citation type="journal article" date="2006" name="Proc. Natl. Acad. Sci. U.S.A.">
        <title>PlyC: a multimeric bacteriophage lysin.</title>
        <authorList>
            <person name="Nelson D."/>
            <person name="Schuch R."/>
            <person name="Chahales P."/>
            <person name="Zhu S."/>
            <person name="Fischetti V.A."/>
        </authorList>
    </citation>
    <scope>NUCLEOTIDE SEQUENCE [LARGE SCALE GENOMIC DNA]</scope>
</reference>
<dbReference type="RefSeq" id="NP_852011.1">
    <property type="nucleotide sequence ID" value="NC_004814.1"/>
</dbReference>
<dbReference type="GeneID" id="1489930"/>
<accession>Q7Y3F7</accession>
<gene>
    <name evidence="1" type="primary">orf5</name>
</gene>
<evidence type="ECO:0000313" key="2">
    <source>
        <dbReference type="Proteomes" id="UP000001773"/>
    </source>
</evidence>
<sequence length="207" mass="24401">MKGDEERTIKSLFPLFKYMANKRQRKKQLKQQYGVGHKYTPKLSQTQQKQADFLKSIGQKFTNYQTVTIDKTYSKNQELLDTANEALHRLGIFFDGSEKIKLQQVTDDDLRYIINKLQPLLESVTMRYKKFLTNTYRSNNRDYRLDWLLKSAISKKLKNAQTVRGLVVAINKMDRDFKEYDKKLRKSSKQGNPFGFVVVKYSEMGLM</sequence>
<dbReference type="EMBL" id="AY212251">
    <property type="protein sequence ID" value="AAP42304.1"/>
    <property type="molecule type" value="Genomic_DNA"/>
</dbReference>
<protein>
    <submittedName>
        <fullName evidence="1">Uncharacterized protein</fullName>
    </submittedName>
</protein>
<name>Q7Y3F7_BPSC1</name>
<organism evidence="1 2">
    <name type="scientific">Streptococcus phage C1</name>
    <dbReference type="NCBI Taxonomy" id="2907838"/>
    <lineage>
        <taxon>Viruses</taxon>
        <taxon>Duplodnaviria</taxon>
        <taxon>Heunggongvirae</taxon>
        <taxon>Uroviricota</taxon>
        <taxon>Caudoviricetes</taxon>
        <taxon>Rountreeviridae</taxon>
        <taxon>Fischettivirus</taxon>
        <taxon>Fischettivirus C1</taxon>
    </lineage>
</organism>
<proteinExistence type="predicted"/>